<dbReference type="InterPro" id="IPR035237">
    <property type="entry name" value="DUF5341"/>
</dbReference>
<keyword evidence="1" id="KW-0812">Transmembrane</keyword>
<protein>
    <submittedName>
        <fullName evidence="2">Uncharacterized protein</fullName>
    </submittedName>
</protein>
<keyword evidence="1" id="KW-0472">Membrane</keyword>
<accession>G8C2G5</accession>
<dbReference type="Pfam" id="PF17276">
    <property type="entry name" value="DUF5341"/>
    <property type="match status" value="1"/>
</dbReference>
<keyword evidence="1" id="KW-1133">Transmembrane helix</keyword>
<dbReference type="RefSeq" id="XP_003688777.1">
    <property type="nucleotide sequence ID" value="XM_003688729.1"/>
</dbReference>
<dbReference type="OrthoDB" id="4038251at2759"/>
<evidence type="ECO:0000256" key="1">
    <source>
        <dbReference type="SAM" id="Phobius"/>
    </source>
</evidence>
<reference evidence="2 3" key="1">
    <citation type="journal article" date="2011" name="Proc. Natl. Acad. Sci. U.S.A.">
        <title>Evolutionary erosion of yeast sex chromosomes by mating-type switching accidents.</title>
        <authorList>
            <person name="Gordon J.L."/>
            <person name="Armisen D."/>
            <person name="Proux-Wera E."/>
            <person name="Oheigeartaigh S.S."/>
            <person name="Byrne K.P."/>
            <person name="Wolfe K.H."/>
        </authorList>
    </citation>
    <scope>NUCLEOTIDE SEQUENCE [LARGE SCALE GENOMIC DNA]</scope>
    <source>
        <strain evidence="3">ATCC 24235 / CBS 4417 / NBRC 1672 / NRRL Y-8282 / UCD 70-5</strain>
    </source>
</reference>
<gene>
    <name evidence="2" type="primary">TPHA0P01860</name>
    <name evidence="2" type="ordered locus">TPHA_0P01860</name>
</gene>
<dbReference type="HOGENOM" id="CLU_060146_0_0_1"/>
<proteinExistence type="predicted"/>
<dbReference type="KEGG" id="tpf:TPHA_0P01860"/>
<dbReference type="Proteomes" id="UP000005666">
    <property type="component" value="Chromosome 16"/>
</dbReference>
<organism evidence="2 3">
    <name type="scientific">Tetrapisispora phaffii (strain ATCC 24235 / CBS 4417 / NBRC 1672 / NRRL Y-8282 / UCD 70-5)</name>
    <name type="common">Yeast</name>
    <name type="synonym">Fabospora phaffii</name>
    <dbReference type="NCBI Taxonomy" id="1071381"/>
    <lineage>
        <taxon>Eukaryota</taxon>
        <taxon>Fungi</taxon>
        <taxon>Dikarya</taxon>
        <taxon>Ascomycota</taxon>
        <taxon>Saccharomycotina</taxon>
        <taxon>Saccharomycetes</taxon>
        <taxon>Saccharomycetales</taxon>
        <taxon>Saccharomycetaceae</taxon>
        <taxon>Tetrapisispora</taxon>
    </lineage>
</organism>
<dbReference type="GeneID" id="11530856"/>
<dbReference type="OMA" id="TWQNDEG"/>
<evidence type="ECO:0000313" key="3">
    <source>
        <dbReference type="Proteomes" id="UP000005666"/>
    </source>
</evidence>
<sequence length="344" mass="37130">MNWSFIRTKLSSKYIRLSILAGFIIILTIFLANPNVKLFIKGSAVSSPAVILSNPQKLLKRSRWDWVTYSAVFGCVIAAGTTIRPDLVASVCLLFTGGVCAPVAGLIVSVVTVGVAAYAASKAAGSATKRGGSFVKALMGQTLLFDPWLHQNGTIELGGEAGTLVFHHKVQVTSDSKKRYRTTSGNGVVFSSNLGNHIALSYIHSPEELSNLIVSAQPGVPNYNNYTYAKRDGYPTDGFEVSWLSYNYDNGNSDLCSVWENNEPTDEGLSYFEGQVQNWIAANRDWKYCFAAVDAKAGEVINYDDISGVGSGTGNALHGEIYFNTYGGIDGFCNDNHDGAQGDR</sequence>
<dbReference type="EMBL" id="HE612871">
    <property type="protein sequence ID" value="CCE66343.1"/>
    <property type="molecule type" value="Genomic_DNA"/>
</dbReference>
<keyword evidence="3" id="KW-1185">Reference proteome</keyword>
<evidence type="ECO:0000313" key="2">
    <source>
        <dbReference type="EMBL" id="CCE66343.1"/>
    </source>
</evidence>
<feature type="transmembrane region" description="Helical" evidence="1">
    <location>
        <begin position="14"/>
        <end position="32"/>
    </location>
</feature>
<feature type="transmembrane region" description="Helical" evidence="1">
    <location>
        <begin position="95"/>
        <end position="120"/>
    </location>
</feature>
<dbReference type="AlphaFoldDB" id="G8C2G5"/>
<dbReference type="eggNOG" id="ENOG502SAW5">
    <property type="taxonomic scope" value="Eukaryota"/>
</dbReference>
<name>G8C2G5_TETPH</name>
<feature type="transmembrane region" description="Helical" evidence="1">
    <location>
        <begin position="66"/>
        <end position="83"/>
    </location>
</feature>